<dbReference type="SUPFAM" id="SSF53597">
    <property type="entry name" value="Dihydrofolate reductase-like"/>
    <property type="match status" value="1"/>
</dbReference>
<protein>
    <submittedName>
        <fullName evidence="2">Dihydrofolate reductase</fullName>
    </submittedName>
</protein>
<dbReference type="InterPro" id="IPR002734">
    <property type="entry name" value="RibDG_C"/>
</dbReference>
<dbReference type="GO" id="GO:0009231">
    <property type="term" value="P:riboflavin biosynthetic process"/>
    <property type="evidence" value="ECO:0007669"/>
    <property type="project" value="InterPro"/>
</dbReference>
<evidence type="ECO:0000259" key="1">
    <source>
        <dbReference type="Pfam" id="PF01872"/>
    </source>
</evidence>
<dbReference type="RefSeq" id="WP_090388247.1">
    <property type="nucleotide sequence ID" value="NZ_FMZO01000001.1"/>
</dbReference>
<dbReference type="Pfam" id="PF01872">
    <property type="entry name" value="RibD_C"/>
    <property type="match status" value="1"/>
</dbReference>
<organism evidence="2 3">
    <name type="scientific">Niabella drilacis (strain DSM 25811 / CCM 8410 / CCUG 62505 / LMG 26954 / E90)</name>
    <dbReference type="NCBI Taxonomy" id="1285928"/>
    <lineage>
        <taxon>Bacteria</taxon>
        <taxon>Pseudomonadati</taxon>
        <taxon>Bacteroidota</taxon>
        <taxon>Chitinophagia</taxon>
        <taxon>Chitinophagales</taxon>
        <taxon>Chitinophagaceae</taxon>
        <taxon>Niabella</taxon>
    </lineage>
</organism>
<dbReference type="AlphaFoldDB" id="A0A1G6ISM5"/>
<dbReference type="STRING" id="1285928.SAMN04487894_101300"/>
<keyword evidence="3" id="KW-1185">Reference proteome</keyword>
<evidence type="ECO:0000313" key="3">
    <source>
        <dbReference type="Proteomes" id="UP000198757"/>
    </source>
</evidence>
<sequence>MKITVYANVSANGKLLLSENAGHEVPPEIIGLSIQYINRVGNLVMGRKTFENFVTALGGVDKVRELLPEVIFVILSSTWQTTDAYQVANSPEEAVKYLEARGFDEMLIGGGTATYNAFLEKDRITDVVFNMIPVITVGGILGSGEGLNIRLELVAQERLDNDVLQLRYRTLS</sequence>
<accession>A0A1G6ISM5</accession>
<dbReference type="Proteomes" id="UP000198757">
    <property type="component" value="Unassembled WGS sequence"/>
</dbReference>
<dbReference type="InterPro" id="IPR024072">
    <property type="entry name" value="DHFR-like_dom_sf"/>
</dbReference>
<gene>
    <name evidence="2" type="ORF">SAMN04487894_101300</name>
</gene>
<name>A0A1G6ISM5_NIADE</name>
<feature type="domain" description="Bacterial bifunctional deaminase-reductase C-terminal" evidence="1">
    <location>
        <begin position="90"/>
        <end position="164"/>
    </location>
</feature>
<dbReference type="Gene3D" id="3.40.430.10">
    <property type="entry name" value="Dihydrofolate Reductase, subunit A"/>
    <property type="match status" value="1"/>
</dbReference>
<evidence type="ECO:0000313" key="2">
    <source>
        <dbReference type="EMBL" id="SDC08766.1"/>
    </source>
</evidence>
<dbReference type="OrthoDB" id="705695at2"/>
<reference evidence="3" key="1">
    <citation type="submission" date="2016-10" db="EMBL/GenBank/DDBJ databases">
        <authorList>
            <person name="Varghese N."/>
            <person name="Submissions S."/>
        </authorList>
    </citation>
    <scope>NUCLEOTIDE SEQUENCE [LARGE SCALE GENOMIC DNA]</scope>
    <source>
        <strain evidence="3">DSM 25811 / CCM 8410 / LMG 26954 / E90</strain>
    </source>
</reference>
<proteinExistence type="predicted"/>
<dbReference type="EMBL" id="FMZO01000001">
    <property type="protein sequence ID" value="SDC08766.1"/>
    <property type="molecule type" value="Genomic_DNA"/>
</dbReference>
<dbReference type="GO" id="GO:0008703">
    <property type="term" value="F:5-amino-6-(5-phosphoribosylamino)uracil reductase activity"/>
    <property type="evidence" value="ECO:0007669"/>
    <property type="project" value="InterPro"/>
</dbReference>